<dbReference type="Proteomes" id="UP001270362">
    <property type="component" value="Unassembled WGS sequence"/>
</dbReference>
<reference evidence="2" key="2">
    <citation type="submission" date="2023-06" db="EMBL/GenBank/DDBJ databases">
        <authorList>
            <consortium name="Lawrence Berkeley National Laboratory"/>
            <person name="Haridas S."/>
            <person name="Hensen N."/>
            <person name="Bonometti L."/>
            <person name="Westerberg I."/>
            <person name="Brannstrom I.O."/>
            <person name="Guillou S."/>
            <person name="Cros-Aarteil S."/>
            <person name="Calhoun S."/>
            <person name="Kuo A."/>
            <person name="Mondo S."/>
            <person name="Pangilinan J."/>
            <person name="Riley R."/>
            <person name="Labutti K."/>
            <person name="Andreopoulos B."/>
            <person name="Lipzen A."/>
            <person name="Chen C."/>
            <person name="Yanf M."/>
            <person name="Daum C."/>
            <person name="Ng V."/>
            <person name="Clum A."/>
            <person name="Steindorff A."/>
            <person name="Ohm R."/>
            <person name="Martin F."/>
            <person name="Silar P."/>
            <person name="Natvig D."/>
            <person name="Lalanne C."/>
            <person name="Gautier V."/>
            <person name="Ament-Velasquez S.L."/>
            <person name="Kruys A."/>
            <person name="Hutchinson M.I."/>
            <person name="Powell A.J."/>
            <person name="Barry K."/>
            <person name="Miller A.N."/>
            <person name="Grigoriev I.V."/>
            <person name="Debuchy R."/>
            <person name="Gladieux P."/>
            <person name="Thoren M.H."/>
            <person name="Johannesson H."/>
        </authorList>
    </citation>
    <scope>NUCLEOTIDE SEQUENCE</scope>
    <source>
        <strain evidence="2">CBS 314.62</strain>
    </source>
</reference>
<keyword evidence="3" id="KW-1185">Reference proteome</keyword>
<name>A0AAE0XCA4_9PEZI</name>
<accession>A0AAE0XCA4</accession>
<evidence type="ECO:0008006" key="4">
    <source>
        <dbReference type="Google" id="ProtNLM"/>
    </source>
</evidence>
<proteinExistence type="predicted"/>
<dbReference type="AlphaFoldDB" id="A0AAE0XCA4"/>
<sequence length="156" mass="17465">MVWREREIGRKPASQLGRTTESIQAGFRPYCGHHSPFDGRPIVAISRPATGFNIESGDVFEVLVPNRHMQKMIMAFNLQWALIQLLAIGGGAEALEDAPDYPEFLDEFWRFPCDTAAIRQAQALNDAMEAKDNRAAASNTESSEEEQEIGSRRRGK</sequence>
<reference evidence="2" key="1">
    <citation type="journal article" date="2023" name="Mol. Phylogenet. Evol.">
        <title>Genome-scale phylogeny and comparative genomics of the fungal order Sordariales.</title>
        <authorList>
            <person name="Hensen N."/>
            <person name="Bonometti L."/>
            <person name="Westerberg I."/>
            <person name="Brannstrom I.O."/>
            <person name="Guillou S."/>
            <person name="Cros-Aarteil S."/>
            <person name="Calhoun S."/>
            <person name="Haridas S."/>
            <person name="Kuo A."/>
            <person name="Mondo S."/>
            <person name="Pangilinan J."/>
            <person name="Riley R."/>
            <person name="LaButti K."/>
            <person name="Andreopoulos B."/>
            <person name="Lipzen A."/>
            <person name="Chen C."/>
            <person name="Yan M."/>
            <person name="Daum C."/>
            <person name="Ng V."/>
            <person name="Clum A."/>
            <person name="Steindorff A."/>
            <person name="Ohm R.A."/>
            <person name="Martin F."/>
            <person name="Silar P."/>
            <person name="Natvig D.O."/>
            <person name="Lalanne C."/>
            <person name="Gautier V."/>
            <person name="Ament-Velasquez S.L."/>
            <person name="Kruys A."/>
            <person name="Hutchinson M.I."/>
            <person name="Powell A.J."/>
            <person name="Barry K."/>
            <person name="Miller A.N."/>
            <person name="Grigoriev I.V."/>
            <person name="Debuchy R."/>
            <person name="Gladieux P."/>
            <person name="Hiltunen Thoren M."/>
            <person name="Johannesson H."/>
        </authorList>
    </citation>
    <scope>NUCLEOTIDE SEQUENCE</scope>
    <source>
        <strain evidence="2">CBS 314.62</strain>
    </source>
</reference>
<protein>
    <recommendedName>
        <fullName evidence="4">HNH nuclease domain-containing protein</fullName>
    </recommendedName>
</protein>
<dbReference type="EMBL" id="JAULSO010000002">
    <property type="protein sequence ID" value="KAK3689594.1"/>
    <property type="molecule type" value="Genomic_DNA"/>
</dbReference>
<evidence type="ECO:0000313" key="3">
    <source>
        <dbReference type="Proteomes" id="UP001270362"/>
    </source>
</evidence>
<organism evidence="2 3">
    <name type="scientific">Podospora appendiculata</name>
    <dbReference type="NCBI Taxonomy" id="314037"/>
    <lineage>
        <taxon>Eukaryota</taxon>
        <taxon>Fungi</taxon>
        <taxon>Dikarya</taxon>
        <taxon>Ascomycota</taxon>
        <taxon>Pezizomycotina</taxon>
        <taxon>Sordariomycetes</taxon>
        <taxon>Sordariomycetidae</taxon>
        <taxon>Sordariales</taxon>
        <taxon>Podosporaceae</taxon>
        <taxon>Podospora</taxon>
    </lineage>
</organism>
<evidence type="ECO:0000256" key="1">
    <source>
        <dbReference type="SAM" id="MobiDB-lite"/>
    </source>
</evidence>
<gene>
    <name evidence="2" type="ORF">B0T22DRAFT_174372</name>
</gene>
<evidence type="ECO:0000313" key="2">
    <source>
        <dbReference type="EMBL" id="KAK3689594.1"/>
    </source>
</evidence>
<comment type="caution">
    <text evidence="2">The sequence shown here is derived from an EMBL/GenBank/DDBJ whole genome shotgun (WGS) entry which is preliminary data.</text>
</comment>
<feature type="region of interest" description="Disordered" evidence="1">
    <location>
        <begin position="129"/>
        <end position="156"/>
    </location>
</feature>